<evidence type="ECO:0000313" key="3">
    <source>
        <dbReference type="Proteomes" id="UP000196710"/>
    </source>
</evidence>
<protein>
    <submittedName>
        <fullName evidence="2">Uncharacterized protein</fullName>
    </submittedName>
</protein>
<dbReference type="RefSeq" id="WP_084384350.1">
    <property type="nucleotide sequence ID" value="NZ_CP021422.1"/>
</dbReference>
<gene>
    <name evidence="1" type="ORF">ADH66_19140</name>
    <name evidence="2" type="ORF">I5Q82_09570</name>
</gene>
<reference evidence="3" key="2">
    <citation type="submission" date="2017-05" db="EMBL/GenBank/DDBJ databases">
        <title>Improved OligoMM genomes.</title>
        <authorList>
            <person name="Garzetti D."/>
        </authorList>
    </citation>
    <scope>NUCLEOTIDE SEQUENCE [LARGE SCALE GENOMIC DNA]</scope>
    <source>
        <strain evidence="3">KB18</strain>
    </source>
</reference>
<sequence length="249" mass="28633">MTEHKYAANFPSDEMVIRRIARAIQKAIEEDVPEFCRKNQMETMNSIRYVRGDKINDNLRTLVVSDDVILISFKRYSWDGRMLVDLKSNITYTVTTEQNLIAIPKKKNRTCPHFLQSILAIENGDLQGEYAQMTLMRMEQFEDNELEEDYKKIVAGVLNPDSGYHHYVVTYAFEKSQLLSVNMELLDKGFNRVSSISLNNFIKPDFAQLTAEQPEDSEKSAEPEKTARGLVSIKKGIRPELIELEEGQA</sequence>
<dbReference type="Proteomes" id="UP000596035">
    <property type="component" value="Chromosome"/>
</dbReference>
<dbReference type="Pfam" id="PF19448">
    <property type="entry name" value="DUF5986"/>
    <property type="match status" value="1"/>
</dbReference>
<evidence type="ECO:0000313" key="4">
    <source>
        <dbReference type="Proteomes" id="UP000596035"/>
    </source>
</evidence>
<keyword evidence="3" id="KW-1185">Reference proteome</keyword>
<dbReference type="EMBL" id="CP065321">
    <property type="protein sequence ID" value="QQR31865.1"/>
    <property type="molecule type" value="Genomic_DNA"/>
</dbReference>
<accession>A0A1Z2XVT0</accession>
<evidence type="ECO:0000313" key="1">
    <source>
        <dbReference type="EMBL" id="ASB42568.1"/>
    </source>
</evidence>
<name>A0A1Z2XVT0_9FIRM</name>
<organism evidence="2 4">
    <name type="scientific">Acutalibacter muris</name>
    <dbReference type="NCBI Taxonomy" id="1796620"/>
    <lineage>
        <taxon>Bacteria</taxon>
        <taxon>Bacillati</taxon>
        <taxon>Bacillota</taxon>
        <taxon>Clostridia</taxon>
        <taxon>Eubacteriales</taxon>
        <taxon>Acutalibacteraceae</taxon>
        <taxon>Acutalibacter</taxon>
    </lineage>
</organism>
<evidence type="ECO:0000313" key="2">
    <source>
        <dbReference type="EMBL" id="QQR31865.1"/>
    </source>
</evidence>
<dbReference type="InterPro" id="IPR046028">
    <property type="entry name" value="DUF5986"/>
</dbReference>
<dbReference type="EMBL" id="CP021422">
    <property type="protein sequence ID" value="ASB42568.1"/>
    <property type="molecule type" value="Genomic_DNA"/>
</dbReference>
<proteinExistence type="predicted"/>
<dbReference type="AlphaFoldDB" id="A0A1Z2XVT0"/>
<reference evidence="2 4" key="3">
    <citation type="submission" date="2020-11" db="EMBL/GenBank/DDBJ databases">
        <title>Closed and high quality bacterial genomes of the OMM12 community.</title>
        <authorList>
            <person name="Marbouty M."/>
            <person name="Lamy-Besnier Q."/>
            <person name="Debarbieux L."/>
            <person name="Koszul R."/>
        </authorList>
    </citation>
    <scope>NUCLEOTIDE SEQUENCE [LARGE SCALE GENOMIC DNA]</scope>
    <source>
        <strain evidence="2 4">KB18</strain>
    </source>
</reference>
<reference evidence="1" key="1">
    <citation type="journal article" date="2017" name="Genome Announc.">
        <title>High-Quality Whole-Genome Sequences of the Oligo-Mouse-Microbiota Bacterial Community.</title>
        <authorList>
            <person name="Garzetti D."/>
            <person name="Brugiroux S."/>
            <person name="Bunk B."/>
            <person name="Pukall R."/>
            <person name="McCoy K.D."/>
            <person name="Macpherson A.J."/>
            <person name="Stecher B."/>
        </authorList>
    </citation>
    <scope>NUCLEOTIDE SEQUENCE</scope>
    <source>
        <strain evidence="1">KB18</strain>
    </source>
</reference>
<dbReference type="KEGG" id="amur:ADH66_19140"/>
<dbReference type="Proteomes" id="UP000196710">
    <property type="component" value="Chromosome"/>
</dbReference>